<dbReference type="Gene3D" id="3.20.20.70">
    <property type="entry name" value="Aldolase class I"/>
    <property type="match status" value="1"/>
</dbReference>
<name>A0A413PJA9_9FIRM</name>
<reference evidence="8 9" key="1">
    <citation type="submission" date="2018-08" db="EMBL/GenBank/DDBJ databases">
        <title>A genome reference for cultivated species of the human gut microbiota.</title>
        <authorList>
            <person name="Zou Y."/>
            <person name="Xue W."/>
            <person name="Luo G."/>
        </authorList>
    </citation>
    <scope>NUCLEOTIDE SEQUENCE [LARGE SCALE GENOMIC DNA]</scope>
    <source>
        <strain evidence="8 9">AM48-23BH</strain>
    </source>
</reference>
<evidence type="ECO:0000256" key="5">
    <source>
        <dbReference type="ARBA" id="ARBA00023004"/>
    </source>
</evidence>
<sequence length="454" mass="53351">MLLKPSRYNIFYNIDGKEWLFNTSNLGLVQVEASMLKYLEKKTIDLSNCPEDIKDELEELEEGGFLTQTNVDELKILHYIYDVDKHNKEFLSITILPTLDCNCSCYYCFERENVLRTKKNSVGSIVDIEEEVFSFLEYKIKETKNLSVAWFGGEPLLCFDVIEHFSSRIIDLTSKYGVSYTASLTTNGYYLSSIPNIIDRLKKCHIDSFQITLDGAPEDHNQTRRLKNGGRTFDKMLEGIELLYDKHFNISVRINISKKNYKNLNRLFDILEDKGLKDLKIYFGQLIDYSDTDHPEVYFNQEEYAKVVEELYSLLRKRKFKYGLDDHYPVNARPCIANRIDSVVIDCFGNIYKCRSQVGEFEKRIGNVCELNDQTVDEAMREINWFEWSPFQYDECRECIYLPLCMGGCPYFLYDDDDTLPKCDAWKYNLEFFIKQKVLSLKLKEEFCNDSEKK</sequence>
<evidence type="ECO:0000313" key="9">
    <source>
        <dbReference type="Proteomes" id="UP000286561"/>
    </source>
</evidence>
<dbReference type="NCBIfam" id="TIGR04085">
    <property type="entry name" value="rSAM_more_4Fe4S"/>
    <property type="match status" value="1"/>
</dbReference>
<dbReference type="SFLD" id="SFLDG01384">
    <property type="entry name" value="thioether_bond_formation_requi"/>
    <property type="match status" value="1"/>
</dbReference>
<evidence type="ECO:0000256" key="2">
    <source>
        <dbReference type="ARBA" id="ARBA00022485"/>
    </source>
</evidence>
<dbReference type="PANTHER" id="PTHR43787:SF3">
    <property type="entry name" value="ARYLSULFATASE REGULATORY PROTEIN"/>
    <property type="match status" value="1"/>
</dbReference>
<organism evidence="8 9">
    <name type="scientific">Anaerobutyricum hallii</name>
    <dbReference type="NCBI Taxonomy" id="39488"/>
    <lineage>
        <taxon>Bacteria</taxon>
        <taxon>Bacillati</taxon>
        <taxon>Bacillota</taxon>
        <taxon>Clostridia</taxon>
        <taxon>Lachnospirales</taxon>
        <taxon>Lachnospiraceae</taxon>
        <taxon>Anaerobutyricum</taxon>
    </lineage>
</organism>
<dbReference type="InterPro" id="IPR007197">
    <property type="entry name" value="rSAM"/>
</dbReference>
<dbReference type="Pfam" id="PF04055">
    <property type="entry name" value="Radical_SAM"/>
    <property type="match status" value="1"/>
</dbReference>
<dbReference type="InterPro" id="IPR023885">
    <property type="entry name" value="4Fe4S-binding_SPASM_dom"/>
</dbReference>
<evidence type="ECO:0000256" key="1">
    <source>
        <dbReference type="ARBA" id="ARBA00001966"/>
    </source>
</evidence>
<comment type="cofactor">
    <cofactor evidence="1">
        <name>[4Fe-4S] cluster</name>
        <dbReference type="ChEBI" id="CHEBI:49883"/>
    </cofactor>
</comment>
<evidence type="ECO:0000313" key="8">
    <source>
        <dbReference type="EMBL" id="RGZ76112.1"/>
    </source>
</evidence>
<dbReference type="RefSeq" id="WP_118329842.1">
    <property type="nucleotide sequence ID" value="NZ_QSEP01000199.1"/>
</dbReference>
<proteinExistence type="predicted"/>
<dbReference type="AlphaFoldDB" id="A0A413PJA9"/>
<dbReference type="SFLD" id="SFLDS00029">
    <property type="entry name" value="Radical_SAM"/>
    <property type="match status" value="1"/>
</dbReference>
<comment type="caution">
    <text evidence="8">The sequence shown here is derived from an EMBL/GenBank/DDBJ whole genome shotgun (WGS) entry which is preliminary data.</text>
</comment>
<evidence type="ECO:0000256" key="3">
    <source>
        <dbReference type="ARBA" id="ARBA00022691"/>
    </source>
</evidence>
<keyword evidence="3" id="KW-0949">S-adenosyl-L-methionine</keyword>
<dbReference type="InterPro" id="IPR023867">
    <property type="entry name" value="Sulphatase_maturase_rSAM"/>
</dbReference>
<dbReference type="SUPFAM" id="SSF102114">
    <property type="entry name" value="Radical SAM enzymes"/>
    <property type="match status" value="1"/>
</dbReference>
<evidence type="ECO:0000256" key="6">
    <source>
        <dbReference type="ARBA" id="ARBA00023014"/>
    </source>
</evidence>
<dbReference type="SFLD" id="SFLDG01386">
    <property type="entry name" value="main_SPASM_domain-containing"/>
    <property type="match status" value="1"/>
</dbReference>
<dbReference type="EMBL" id="QSEP01000199">
    <property type="protein sequence ID" value="RGZ76112.1"/>
    <property type="molecule type" value="Genomic_DNA"/>
</dbReference>
<gene>
    <name evidence="8" type="ORF">DW972_15300</name>
</gene>
<keyword evidence="6" id="KW-0411">Iron-sulfur</keyword>
<dbReference type="PANTHER" id="PTHR43787">
    <property type="entry name" value="FEMO COFACTOR BIOSYNTHESIS PROTEIN NIFB-RELATED"/>
    <property type="match status" value="1"/>
</dbReference>
<dbReference type="GO" id="GO:0016491">
    <property type="term" value="F:oxidoreductase activity"/>
    <property type="evidence" value="ECO:0007669"/>
    <property type="project" value="InterPro"/>
</dbReference>
<dbReference type="CDD" id="cd01335">
    <property type="entry name" value="Radical_SAM"/>
    <property type="match status" value="1"/>
</dbReference>
<protein>
    <submittedName>
        <fullName evidence="8">Radical SAM protein</fullName>
    </submittedName>
</protein>
<dbReference type="GO" id="GO:0046872">
    <property type="term" value="F:metal ion binding"/>
    <property type="evidence" value="ECO:0007669"/>
    <property type="project" value="UniProtKB-KW"/>
</dbReference>
<keyword evidence="4" id="KW-0479">Metal-binding</keyword>
<accession>A0A413PJA9</accession>
<feature type="domain" description="Radical SAM core" evidence="7">
    <location>
        <begin position="83"/>
        <end position="325"/>
    </location>
</feature>
<dbReference type="SFLD" id="SFLDG01067">
    <property type="entry name" value="SPASM/twitch_domain_containing"/>
    <property type="match status" value="1"/>
</dbReference>
<dbReference type="UniPathway" id="UPA00782"/>
<dbReference type="PROSITE" id="PS51918">
    <property type="entry name" value="RADICAL_SAM"/>
    <property type="match status" value="1"/>
</dbReference>
<keyword evidence="2" id="KW-0004">4Fe-4S</keyword>
<dbReference type="GO" id="GO:0051539">
    <property type="term" value="F:4 iron, 4 sulfur cluster binding"/>
    <property type="evidence" value="ECO:0007669"/>
    <property type="project" value="UniProtKB-KW"/>
</dbReference>
<evidence type="ECO:0000259" key="7">
    <source>
        <dbReference type="PROSITE" id="PS51918"/>
    </source>
</evidence>
<dbReference type="InterPro" id="IPR013785">
    <property type="entry name" value="Aldolase_TIM"/>
</dbReference>
<evidence type="ECO:0000256" key="4">
    <source>
        <dbReference type="ARBA" id="ARBA00022723"/>
    </source>
</evidence>
<dbReference type="InterPro" id="IPR058240">
    <property type="entry name" value="rSAM_sf"/>
</dbReference>
<keyword evidence="5" id="KW-0408">Iron</keyword>
<dbReference type="Proteomes" id="UP000286561">
    <property type="component" value="Unassembled WGS sequence"/>
</dbReference>